<dbReference type="OrthoDB" id="5953249at2759"/>
<dbReference type="InterPro" id="IPR036397">
    <property type="entry name" value="RNaseH_sf"/>
</dbReference>
<dbReference type="InterPro" id="IPR040151">
    <property type="entry name" value="Gfd2/YDR514C-like"/>
</dbReference>
<dbReference type="EMBL" id="JAGMVJ010000006">
    <property type="protein sequence ID" value="KAH7089658.1"/>
    <property type="molecule type" value="Genomic_DNA"/>
</dbReference>
<keyword evidence="4" id="KW-1185">Reference proteome</keyword>
<dbReference type="GO" id="GO:0003676">
    <property type="term" value="F:nucleic acid binding"/>
    <property type="evidence" value="ECO:0007669"/>
    <property type="project" value="InterPro"/>
</dbReference>
<evidence type="ECO:0000313" key="4">
    <source>
        <dbReference type="Proteomes" id="UP000813461"/>
    </source>
</evidence>
<comment type="caution">
    <text evidence="3">The sequence shown here is derived from an EMBL/GenBank/DDBJ whole genome shotgun (WGS) entry which is preliminary data.</text>
</comment>
<dbReference type="Pfam" id="PF21762">
    <property type="entry name" value="DEDDh_C"/>
    <property type="match status" value="1"/>
</dbReference>
<dbReference type="PANTHER" id="PTHR28083:SF1">
    <property type="entry name" value="GOOD FOR FULL DBP5 ACTIVITY PROTEIN 2"/>
    <property type="match status" value="1"/>
</dbReference>
<gene>
    <name evidence="3" type="ORF">FB567DRAFT_521252</name>
</gene>
<dbReference type="AlphaFoldDB" id="A0A8K0VZX5"/>
<feature type="domain" description="Gfd2/YDR514C-like C-terminal" evidence="2">
    <location>
        <begin position="386"/>
        <end position="597"/>
    </location>
</feature>
<organism evidence="3 4">
    <name type="scientific">Paraphoma chrysanthemicola</name>
    <dbReference type="NCBI Taxonomy" id="798071"/>
    <lineage>
        <taxon>Eukaryota</taxon>
        <taxon>Fungi</taxon>
        <taxon>Dikarya</taxon>
        <taxon>Ascomycota</taxon>
        <taxon>Pezizomycotina</taxon>
        <taxon>Dothideomycetes</taxon>
        <taxon>Pleosporomycetidae</taxon>
        <taxon>Pleosporales</taxon>
        <taxon>Pleosporineae</taxon>
        <taxon>Phaeosphaeriaceae</taxon>
        <taxon>Paraphoma</taxon>
    </lineage>
</organism>
<evidence type="ECO:0000259" key="2">
    <source>
        <dbReference type="Pfam" id="PF21762"/>
    </source>
</evidence>
<evidence type="ECO:0000256" key="1">
    <source>
        <dbReference type="SAM" id="MobiDB-lite"/>
    </source>
</evidence>
<accession>A0A8K0VZX5</accession>
<dbReference type="GO" id="GO:0005634">
    <property type="term" value="C:nucleus"/>
    <property type="evidence" value="ECO:0007669"/>
    <property type="project" value="TreeGrafter"/>
</dbReference>
<dbReference type="SUPFAM" id="SSF53098">
    <property type="entry name" value="Ribonuclease H-like"/>
    <property type="match status" value="1"/>
</dbReference>
<feature type="region of interest" description="Disordered" evidence="1">
    <location>
        <begin position="317"/>
        <end position="338"/>
    </location>
</feature>
<proteinExistence type="predicted"/>
<feature type="region of interest" description="Disordered" evidence="1">
    <location>
        <begin position="93"/>
        <end position="114"/>
    </location>
</feature>
<dbReference type="InterPro" id="IPR048519">
    <property type="entry name" value="Gfd2/YDR514C-like_C"/>
</dbReference>
<sequence length="658" mass="73951">MSLTLYDWLLILIYRPISFQAICAVLASWATPKVLRIHSPSHMTASDRTREQGRSSQALPDRELPRGPVVDSDDDVSGGVSLQDLQSEIAEDSKQKQAALPLRPAPSRAAQNTERRFVVVKGAASAYNPGAIRTSTATLPKAPSQLPATDLQRGDLVAPRHHFTPIKALAKYPYSFCDYKARMQDIASAFFDQKKFWNREWDLFYVWDTDAVKPVILVRENQFQDLLKEINIHLKLNLTITNWQREESLVTRFPDHPDCRPRYLGRSSSEEEYNTMTGNVPDKTFRASGEPSSGPPDSGTLEEFKQLMEDLWEVQKGKNKANKERKQQERLGRQKTMQDQFKRAQRYLGLLPREGTAPVATKEGPRTLPAVDASLPAPFNCDQSVVFVCVDVESYERAHHKITELGVATLDTRDLNGIAPGKDGEAWRKLVKARHFRIQENRHLVNHEFVQGHPDGFDFGESTFVKLQDAPQHVAACFQPPFGVHVSNTPAEDVAAMLHGMKFDQNGSLVSSEKRKIVFLGHDTLSDVRYLQNLGYDPLKVENIIEAMDTATMFQVWQRELQPASLGKILYHFDIIAWKLHNAGNDAMYTVQAMLAIAVRDATMRGSAELEAKRNEDKAARMAAAQADVTQRIHEEVEGWNVHEAGDGGAPVPLKLKV</sequence>
<reference evidence="3" key="1">
    <citation type="journal article" date="2021" name="Nat. Commun.">
        <title>Genetic determinants of endophytism in the Arabidopsis root mycobiome.</title>
        <authorList>
            <person name="Mesny F."/>
            <person name="Miyauchi S."/>
            <person name="Thiergart T."/>
            <person name="Pickel B."/>
            <person name="Atanasova L."/>
            <person name="Karlsson M."/>
            <person name="Huettel B."/>
            <person name="Barry K.W."/>
            <person name="Haridas S."/>
            <person name="Chen C."/>
            <person name="Bauer D."/>
            <person name="Andreopoulos W."/>
            <person name="Pangilinan J."/>
            <person name="LaButti K."/>
            <person name="Riley R."/>
            <person name="Lipzen A."/>
            <person name="Clum A."/>
            <person name="Drula E."/>
            <person name="Henrissat B."/>
            <person name="Kohler A."/>
            <person name="Grigoriev I.V."/>
            <person name="Martin F.M."/>
            <person name="Hacquard S."/>
        </authorList>
    </citation>
    <scope>NUCLEOTIDE SEQUENCE</scope>
    <source>
        <strain evidence="3">MPI-SDFR-AT-0120</strain>
    </source>
</reference>
<feature type="region of interest" description="Disordered" evidence="1">
    <location>
        <begin position="264"/>
        <end position="301"/>
    </location>
</feature>
<evidence type="ECO:0000313" key="3">
    <source>
        <dbReference type="EMBL" id="KAH7089658.1"/>
    </source>
</evidence>
<name>A0A8K0VZX5_9PLEO</name>
<dbReference type="InterPro" id="IPR012337">
    <property type="entry name" value="RNaseH-like_sf"/>
</dbReference>
<feature type="compositionally biased region" description="Low complexity" evidence="1">
    <location>
        <begin position="288"/>
        <end position="299"/>
    </location>
</feature>
<feature type="compositionally biased region" description="Basic and acidic residues" evidence="1">
    <location>
        <begin position="317"/>
        <end position="332"/>
    </location>
</feature>
<dbReference type="PANTHER" id="PTHR28083">
    <property type="entry name" value="GOOD FOR FULL DBP5 ACTIVITY PROTEIN 2"/>
    <property type="match status" value="1"/>
</dbReference>
<protein>
    <recommendedName>
        <fullName evidence="2">Gfd2/YDR514C-like C-terminal domain-containing protein</fullName>
    </recommendedName>
</protein>
<feature type="compositionally biased region" description="Low complexity" evidence="1">
    <location>
        <begin position="98"/>
        <end position="110"/>
    </location>
</feature>
<feature type="region of interest" description="Disordered" evidence="1">
    <location>
        <begin position="41"/>
        <end position="77"/>
    </location>
</feature>
<dbReference type="Proteomes" id="UP000813461">
    <property type="component" value="Unassembled WGS sequence"/>
</dbReference>
<dbReference type="Gene3D" id="3.30.420.10">
    <property type="entry name" value="Ribonuclease H-like superfamily/Ribonuclease H"/>
    <property type="match status" value="1"/>
</dbReference>